<dbReference type="InterPro" id="IPR055275">
    <property type="entry name" value="Ferredox_Rdtase"/>
</dbReference>
<feature type="domain" description="FAD/NAD(P)-binding" evidence="11">
    <location>
        <begin position="37"/>
        <end position="304"/>
    </location>
</feature>
<evidence type="ECO:0000256" key="1">
    <source>
        <dbReference type="ARBA" id="ARBA00001974"/>
    </source>
</evidence>
<feature type="binding site" evidence="9">
    <location>
        <position position="45"/>
    </location>
    <ligand>
        <name>FAD</name>
        <dbReference type="ChEBI" id="CHEBI:57692"/>
    </ligand>
</feature>
<accession>A0AAD5DTL7</accession>
<comment type="cofactor">
    <cofactor evidence="1 8 9">
        <name>FAD</name>
        <dbReference type="ChEBI" id="CHEBI:57692"/>
    </cofactor>
</comment>
<evidence type="ECO:0000256" key="10">
    <source>
        <dbReference type="PIRSR" id="PIRSR000362-2"/>
    </source>
</evidence>
<keyword evidence="4 8" id="KW-0274">FAD</keyword>
<evidence type="ECO:0000256" key="5">
    <source>
        <dbReference type="ARBA" id="ARBA00022857"/>
    </source>
</evidence>
<dbReference type="PANTHER" id="PTHR48467:SF1">
    <property type="entry name" value="GLUTAMATE SYNTHASE 1 [NADH], CHLOROPLASTIC-LIKE"/>
    <property type="match status" value="1"/>
</dbReference>
<feature type="binding site" evidence="9">
    <location>
        <position position="75"/>
    </location>
    <ligand>
        <name>FAD</name>
        <dbReference type="ChEBI" id="CHEBI:57692"/>
    </ligand>
</feature>
<dbReference type="PIRSF" id="PIRSF000362">
    <property type="entry name" value="FNR"/>
    <property type="match status" value="1"/>
</dbReference>
<evidence type="ECO:0000256" key="3">
    <source>
        <dbReference type="ARBA" id="ARBA00022630"/>
    </source>
</evidence>
<keyword evidence="6 8" id="KW-0560">Oxidoreductase</keyword>
<evidence type="ECO:0000256" key="9">
    <source>
        <dbReference type="PIRSR" id="PIRSR000362-1"/>
    </source>
</evidence>
<name>A0AAD5DTL7_9CHLO</name>
<evidence type="ECO:0000313" key="13">
    <source>
        <dbReference type="Proteomes" id="UP001205105"/>
    </source>
</evidence>
<evidence type="ECO:0000256" key="2">
    <source>
        <dbReference type="ARBA" id="ARBA00008312"/>
    </source>
</evidence>
<dbReference type="GO" id="GO:0005739">
    <property type="term" value="C:mitochondrion"/>
    <property type="evidence" value="ECO:0007669"/>
    <property type="project" value="UniProtKB-SubCell"/>
</dbReference>
<comment type="similarity">
    <text evidence="2 8">Belongs to the ferredoxin--NADP reductase type 1 family.</text>
</comment>
<feature type="binding site" evidence="10">
    <location>
        <position position="272"/>
    </location>
    <ligand>
        <name>NADP(+)</name>
        <dbReference type="ChEBI" id="CHEBI:58349"/>
    </ligand>
</feature>
<evidence type="ECO:0000256" key="8">
    <source>
        <dbReference type="PIRNR" id="PIRNR000362"/>
    </source>
</evidence>
<feature type="binding site" evidence="10">
    <location>
        <begin position="260"/>
        <end position="261"/>
    </location>
    <ligand>
        <name>NADP(+)</name>
        <dbReference type="ChEBI" id="CHEBI:58349"/>
    </ligand>
</feature>
<gene>
    <name evidence="12" type="ORF">COHA_004181</name>
</gene>
<evidence type="ECO:0000313" key="12">
    <source>
        <dbReference type="EMBL" id="KAI7842158.1"/>
    </source>
</evidence>
<evidence type="ECO:0000259" key="11">
    <source>
        <dbReference type="Pfam" id="PF07992"/>
    </source>
</evidence>
<dbReference type="InterPro" id="IPR036188">
    <property type="entry name" value="FAD/NAD-bd_sf"/>
</dbReference>
<dbReference type="Gene3D" id="3.40.50.720">
    <property type="entry name" value="NAD(P)-binding Rossmann-like Domain"/>
    <property type="match status" value="1"/>
</dbReference>
<reference evidence="12" key="1">
    <citation type="submission" date="2020-11" db="EMBL/GenBank/DDBJ databases">
        <title>Chlorella ohadii genome sequencing and assembly.</title>
        <authorList>
            <person name="Murik O."/>
            <person name="Treves H."/>
            <person name="Kedem I."/>
            <person name="Shotland Y."/>
            <person name="Kaplan A."/>
        </authorList>
    </citation>
    <scope>NUCLEOTIDE SEQUENCE</scope>
    <source>
        <strain evidence="12">1</strain>
    </source>
</reference>
<keyword evidence="13" id="KW-1185">Reference proteome</keyword>
<comment type="catalytic activity">
    <reaction evidence="7 8">
        <text>2 reduced [adrenodoxin] + NADP(+) + H(+) = 2 oxidized [adrenodoxin] + NADPH</text>
        <dbReference type="Rhea" id="RHEA:42312"/>
        <dbReference type="Rhea" id="RHEA-COMP:9998"/>
        <dbReference type="Rhea" id="RHEA-COMP:9999"/>
        <dbReference type="ChEBI" id="CHEBI:15378"/>
        <dbReference type="ChEBI" id="CHEBI:33737"/>
        <dbReference type="ChEBI" id="CHEBI:33738"/>
        <dbReference type="ChEBI" id="CHEBI:57783"/>
        <dbReference type="ChEBI" id="CHEBI:58349"/>
        <dbReference type="EC" id="1.18.1.6"/>
    </reaction>
</comment>
<evidence type="ECO:0000256" key="6">
    <source>
        <dbReference type="ARBA" id="ARBA00023002"/>
    </source>
</evidence>
<dbReference type="InterPro" id="IPR021163">
    <property type="entry name" value="Ferredox_Rdtase_adrenod"/>
</dbReference>
<feature type="binding site" evidence="9">
    <location>
        <begin position="435"/>
        <end position="437"/>
    </location>
    <ligand>
        <name>FAD</name>
        <dbReference type="ChEBI" id="CHEBI:57692"/>
    </ligand>
</feature>
<comment type="subcellular location">
    <subcellularLocation>
        <location evidence="8">Mitochondrion</location>
    </subcellularLocation>
</comment>
<dbReference type="SUPFAM" id="SSF51971">
    <property type="entry name" value="Nucleotide-binding domain"/>
    <property type="match status" value="1"/>
</dbReference>
<feature type="binding site" evidence="10">
    <location>
        <position position="435"/>
    </location>
    <ligand>
        <name>NADP(+)</name>
        <dbReference type="ChEBI" id="CHEBI:58349"/>
    </ligand>
</feature>
<dbReference type="InterPro" id="IPR023753">
    <property type="entry name" value="FAD/NAD-binding_dom"/>
</dbReference>
<dbReference type="Pfam" id="PF07992">
    <property type="entry name" value="Pyr_redox_2"/>
    <property type="match status" value="1"/>
</dbReference>
<dbReference type="PANTHER" id="PTHR48467">
    <property type="entry name" value="GLUTAMATE SYNTHASE 1 [NADH], CHLOROPLASTIC-LIKE"/>
    <property type="match status" value="1"/>
</dbReference>
<keyword evidence="3 8" id="KW-0285">Flavoprotein</keyword>
<feature type="binding site" evidence="9">
    <location>
        <position position="67"/>
    </location>
    <ligand>
        <name>FAD</name>
        <dbReference type="ChEBI" id="CHEBI:57692"/>
    </ligand>
</feature>
<organism evidence="12 13">
    <name type="scientific">Chlorella ohadii</name>
    <dbReference type="NCBI Taxonomy" id="2649997"/>
    <lineage>
        <taxon>Eukaryota</taxon>
        <taxon>Viridiplantae</taxon>
        <taxon>Chlorophyta</taxon>
        <taxon>core chlorophytes</taxon>
        <taxon>Trebouxiophyceae</taxon>
        <taxon>Chlorellales</taxon>
        <taxon>Chlorellaceae</taxon>
        <taxon>Chlorella clade</taxon>
        <taxon>Chlorella</taxon>
    </lineage>
</organism>
<keyword evidence="8" id="KW-0496">Mitochondrion</keyword>
<feature type="binding site" evidence="9">
    <location>
        <position position="428"/>
    </location>
    <ligand>
        <name>FAD</name>
        <dbReference type="ChEBI" id="CHEBI:57692"/>
    </ligand>
</feature>
<dbReference type="Gene3D" id="3.50.50.60">
    <property type="entry name" value="FAD/NAD(P)-binding domain"/>
    <property type="match status" value="1"/>
</dbReference>
<comment type="caution">
    <text evidence="12">The sequence shown here is derived from an EMBL/GenBank/DDBJ whole genome shotgun (WGS) entry which is preliminary data.</text>
</comment>
<dbReference type="PRINTS" id="PR00419">
    <property type="entry name" value="ADXRDTASE"/>
</dbReference>
<protein>
    <recommendedName>
        <fullName evidence="8">NADPH:adrenodoxin oxidoreductase, mitochondrial</fullName>
        <ecNumber evidence="8">1.18.1.6</ecNumber>
    </recommendedName>
</protein>
<keyword evidence="5 8" id="KW-0521">NADP</keyword>
<dbReference type="AlphaFoldDB" id="A0AAD5DTL7"/>
<sequence length="522" mass="55931">MLPRIVGAAAGGLLRPAGALAARGFAAAAAAAAGPHFCIVGSGPAGFYTADKLLKKFGEDARVDIVEALPTPFGLVRSGVAPDHADTKNVINQFTALAPGDVSNMSSSLLTASLFRFCCSQNVINQFTALAQDPRISFFGNVRVGRDLSLDELRSYYNAVVLSYGAESDRKLSCPGEDLPGVYSAREFVWWYNGHPAYRDLPIDLSRTHSVAIAGLGNVAVDCARVLLKSPDDLAKTDICSHAVEQLRKSAVREVHLLGRRGPVQAAFTPKELRELLSLEGVQIKMDPEVFKVSPACEAEMKATRMKKRVFDILSKALAEPKQGDKSLYLHFLRSPAEVIGKDGHAAEVKLEKTRLEPAGEGKDQKALGTGEFETIPADLVLKSIGFKSVGIPGVAFDSRRGVIPNQAGQVYTEDGSSFEPGLYVCGWLKRGPSGIIGTNLVDAEQTVDTMASTKDSFRPVEAQQPGAAGLRQLLNERGVQVVDFKGWQAVDAEEVRRGAAQGKPRDKLTSVDEMLQIAAAA</sequence>
<feature type="binding site" evidence="9">
    <location>
        <position position="144"/>
    </location>
    <ligand>
        <name>FAD</name>
        <dbReference type="ChEBI" id="CHEBI:57692"/>
    </ligand>
</feature>
<dbReference type="EC" id="1.18.1.6" evidence="8"/>
<dbReference type="Proteomes" id="UP001205105">
    <property type="component" value="Unassembled WGS sequence"/>
</dbReference>
<dbReference type="EMBL" id="JADXDR010000055">
    <property type="protein sequence ID" value="KAI7842158.1"/>
    <property type="molecule type" value="Genomic_DNA"/>
</dbReference>
<dbReference type="GO" id="GO:0016491">
    <property type="term" value="F:oxidoreductase activity"/>
    <property type="evidence" value="ECO:0007669"/>
    <property type="project" value="UniProtKB-KW"/>
</dbReference>
<evidence type="ECO:0000256" key="7">
    <source>
        <dbReference type="ARBA" id="ARBA00048933"/>
    </source>
</evidence>
<proteinExistence type="inferred from homology"/>
<evidence type="ECO:0000256" key="4">
    <source>
        <dbReference type="ARBA" id="ARBA00022827"/>
    </source>
</evidence>